<dbReference type="Gene3D" id="2.40.110.10">
    <property type="entry name" value="Butyryl-CoA Dehydrogenase, subunit A, domain 2"/>
    <property type="match status" value="1"/>
</dbReference>
<comment type="similarity">
    <text evidence="2 6">Belongs to the acyl-CoA dehydrogenase family.</text>
</comment>
<dbReference type="InterPro" id="IPR037069">
    <property type="entry name" value="AcylCoA_DH/ox_N_sf"/>
</dbReference>
<keyword evidence="5 6" id="KW-0560">Oxidoreductase</keyword>
<feature type="domain" description="Acyl-CoA oxidase/dehydrogenase middle" evidence="8">
    <location>
        <begin position="125"/>
        <end position="219"/>
    </location>
</feature>
<evidence type="ECO:0000256" key="6">
    <source>
        <dbReference type="RuleBase" id="RU362125"/>
    </source>
</evidence>
<evidence type="ECO:0000256" key="5">
    <source>
        <dbReference type="ARBA" id="ARBA00023002"/>
    </source>
</evidence>
<dbReference type="Pfam" id="PF02771">
    <property type="entry name" value="Acyl-CoA_dh_N"/>
    <property type="match status" value="1"/>
</dbReference>
<dbReference type="PANTHER" id="PTHR43292:SF3">
    <property type="entry name" value="ACYL-COA DEHYDROGENASE FADE29"/>
    <property type="match status" value="1"/>
</dbReference>
<dbReference type="InterPro" id="IPR013786">
    <property type="entry name" value="AcylCoA_DH/ox_N"/>
</dbReference>
<keyword evidence="11" id="KW-1185">Reference proteome</keyword>
<evidence type="ECO:0000256" key="3">
    <source>
        <dbReference type="ARBA" id="ARBA00022630"/>
    </source>
</evidence>
<dbReference type="InterPro" id="IPR009100">
    <property type="entry name" value="AcylCoA_DH/oxidase_NM_dom_sf"/>
</dbReference>
<evidence type="ECO:0000259" key="9">
    <source>
        <dbReference type="Pfam" id="PF02771"/>
    </source>
</evidence>
<dbReference type="EMBL" id="CP117450">
    <property type="protein sequence ID" value="WLH05089.1"/>
    <property type="molecule type" value="Genomic_DNA"/>
</dbReference>
<proteinExistence type="inferred from homology"/>
<evidence type="ECO:0000259" key="8">
    <source>
        <dbReference type="Pfam" id="PF02770"/>
    </source>
</evidence>
<dbReference type="Gene3D" id="1.20.140.10">
    <property type="entry name" value="Butyryl-CoA Dehydrogenase, subunit A, domain 3"/>
    <property type="match status" value="1"/>
</dbReference>
<dbReference type="SUPFAM" id="SSF56645">
    <property type="entry name" value="Acyl-CoA dehydrogenase NM domain-like"/>
    <property type="match status" value="1"/>
</dbReference>
<dbReference type="SUPFAM" id="SSF47203">
    <property type="entry name" value="Acyl-CoA dehydrogenase C-terminal domain-like"/>
    <property type="match status" value="1"/>
</dbReference>
<dbReference type="Pfam" id="PF02770">
    <property type="entry name" value="Acyl-CoA_dh_M"/>
    <property type="match status" value="1"/>
</dbReference>
<evidence type="ECO:0000256" key="2">
    <source>
        <dbReference type="ARBA" id="ARBA00009347"/>
    </source>
</evidence>
<evidence type="ECO:0000259" key="7">
    <source>
        <dbReference type="Pfam" id="PF00441"/>
    </source>
</evidence>
<feature type="domain" description="Acyl-CoA dehydrogenase/oxidase C-terminal" evidence="7">
    <location>
        <begin position="231"/>
        <end position="395"/>
    </location>
</feature>
<reference evidence="10 11" key="1">
    <citation type="submission" date="2023-02" db="EMBL/GenBank/DDBJ databases">
        <title>Evolution of Hrp T3SS in non-pathogenic Pseudomonas fluorescens.</title>
        <authorList>
            <person name="Liao K."/>
            <person name="Wei H."/>
            <person name="Gu Y."/>
        </authorList>
    </citation>
    <scope>NUCLEOTIDE SEQUENCE [LARGE SCALE GENOMIC DNA]</scope>
    <source>
        <strain evidence="10 11">FP2043</strain>
    </source>
</reference>
<dbReference type="InterPro" id="IPR006091">
    <property type="entry name" value="Acyl-CoA_Oxase/DH_mid-dom"/>
</dbReference>
<sequence>MDLRFTAEEAAFRDEVRAFLTSAVPAAVQRKVELGQRLSKEEMIGWVRILNAKGWAAPAWAPEWGGQGWTATQQYIFKEELHMAPAPEPISFNMNMIGPVLIAFGTQEQKQHFLPRVANMDYWFCQGFSEPGSGSDLASLRTSAVRDGDHFVINGQKMWTSTAHHADWCFLLVRTDSSAKKQQGITFLLLDMTTPGITVRPIVTLDGHHETNEMFLDNVRVPVSNIVGEENKGWDVAKFLLGSERGGIARVGLSKFRVRRAKQLAQQVPVGDGCLADEPRFRERVAAIEVELKALEMTQMRVIADSDKYGHTPDPRSSILKMKGSELQQAATELLMEVAGYNAMEFDQPFVTGERESLGADDWALTIAPNYYWVRHVSIVGGSNEIQHNILAKTLLGL</sequence>
<dbReference type="PANTHER" id="PTHR43292">
    <property type="entry name" value="ACYL-COA DEHYDROGENASE"/>
    <property type="match status" value="1"/>
</dbReference>
<protein>
    <submittedName>
        <fullName evidence="10">Acyl-CoA dehydrogenase family protein</fullName>
    </submittedName>
</protein>
<comment type="cofactor">
    <cofactor evidence="1 6">
        <name>FAD</name>
        <dbReference type="ChEBI" id="CHEBI:57692"/>
    </cofactor>
</comment>
<evidence type="ECO:0000313" key="10">
    <source>
        <dbReference type="EMBL" id="WLH05089.1"/>
    </source>
</evidence>
<keyword evidence="3 6" id="KW-0285">Flavoprotein</keyword>
<dbReference type="Proteomes" id="UP001236748">
    <property type="component" value="Chromosome"/>
</dbReference>
<evidence type="ECO:0000256" key="4">
    <source>
        <dbReference type="ARBA" id="ARBA00022827"/>
    </source>
</evidence>
<organism evidence="10 11">
    <name type="scientific">Pseudomonas lurida</name>
    <dbReference type="NCBI Taxonomy" id="244566"/>
    <lineage>
        <taxon>Bacteria</taxon>
        <taxon>Pseudomonadati</taxon>
        <taxon>Pseudomonadota</taxon>
        <taxon>Gammaproteobacteria</taxon>
        <taxon>Pseudomonadales</taxon>
        <taxon>Pseudomonadaceae</taxon>
        <taxon>Pseudomonas</taxon>
    </lineage>
</organism>
<evidence type="ECO:0000313" key="11">
    <source>
        <dbReference type="Proteomes" id="UP001236748"/>
    </source>
</evidence>
<dbReference type="InterPro" id="IPR036250">
    <property type="entry name" value="AcylCo_DH-like_C"/>
</dbReference>
<dbReference type="InterPro" id="IPR009075">
    <property type="entry name" value="AcylCo_DH/oxidase_C"/>
</dbReference>
<accession>A0ABY9FP63</accession>
<evidence type="ECO:0000256" key="1">
    <source>
        <dbReference type="ARBA" id="ARBA00001974"/>
    </source>
</evidence>
<name>A0ABY9FP63_9PSED</name>
<dbReference type="InterPro" id="IPR046373">
    <property type="entry name" value="Acyl-CoA_Oxase/DH_mid-dom_sf"/>
</dbReference>
<gene>
    <name evidence="10" type="ORF">PSH67_19860</name>
</gene>
<dbReference type="InterPro" id="IPR052161">
    <property type="entry name" value="Mycobact_Acyl-CoA_DH"/>
</dbReference>
<dbReference type="Pfam" id="PF00441">
    <property type="entry name" value="Acyl-CoA_dh_1"/>
    <property type="match status" value="1"/>
</dbReference>
<keyword evidence="4 6" id="KW-0274">FAD</keyword>
<dbReference type="Gene3D" id="1.10.540.10">
    <property type="entry name" value="Acyl-CoA dehydrogenase/oxidase, N-terminal domain"/>
    <property type="match status" value="1"/>
</dbReference>
<dbReference type="RefSeq" id="WP_047542233.1">
    <property type="nucleotide sequence ID" value="NZ_CP117450.1"/>
</dbReference>
<feature type="domain" description="Acyl-CoA dehydrogenase/oxidase N-terminal" evidence="9">
    <location>
        <begin position="6"/>
        <end position="120"/>
    </location>
</feature>